<evidence type="ECO:0000256" key="1">
    <source>
        <dbReference type="SAM" id="Phobius"/>
    </source>
</evidence>
<evidence type="ECO:0000313" key="3">
    <source>
        <dbReference type="Proteomes" id="UP000031532"/>
    </source>
</evidence>
<dbReference type="OrthoDB" id="532864at2"/>
<dbReference type="NCBIfam" id="NF033486">
    <property type="entry name" value="harvest_ssl1498"/>
    <property type="match status" value="1"/>
</dbReference>
<reference evidence="2 3" key="1">
    <citation type="journal article" date="2015" name="Genome Announc.">
        <title>Draft Genome Sequence of the Terrestrial Cyanobacterium Scytonema millei VB511283, Isolated from Eastern India.</title>
        <authorList>
            <person name="Sen D."/>
            <person name="Chandrababunaidu M.M."/>
            <person name="Singh D."/>
            <person name="Sanghi N."/>
            <person name="Ghorai A."/>
            <person name="Mishra G.P."/>
            <person name="Madduluri M."/>
            <person name="Adhikary S.P."/>
            <person name="Tripathy S."/>
        </authorList>
    </citation>
    <scope>NUCLEOTIDE SEQUENCE [LARGE SCALE GENOMIC DNA]</scope>
    <source>
        <strain evidence="2 3">VB511283</strain>
    </source>
</reference>
<comment type="caution">
    <text evidence="2">The sequence shown here is derived from an EMBL/GenBank/DDBJ whole genome shotgun (WGS) entry which is preliminary data.</text>
</comment>
<protein>
    <submittedName>
        <fullName evidence="2">Ssl1498 family light-harvesting-like protein</fullName>
    </submittedName>
</protein>
<dbReference type="InterPro" id="IPR048028">
    <property type="entry name" value="Psb34-like"/>
</dbReference>
<organism evidence="2 3">
    <name type="scientific">Scytonema millei VB511283</name>
    <dbReference type="NCBI Taxonomy" id="1245923"/>
    <lineage>
        <taxon>Bacteria</taxon>
        <taxon>Bacillati</taxon>
        <taxon>Cyanobacteriota</taxon>
        <taxon>Cyanophyceae</taxon>
        <taxon>Nostocales</taxon>
        <taxon>Scytonemataceae</taxon>
        <taxon>Scytonema</taxon>
    </lineage>
</organism>
<evidence type="ECO:0000313" key="2">
    <source>
        <dbReference type="EMBL" id="NHC35238.1"/>
    </source>
</evidence>
<dbReference type="AlphaFoldDB" id="A0A9X5E5M1"/>
<feature type="transmembrane region" description="Helical" evidence="1">
    <location>
        <begin position="34"/>
        <end position="55"/>
    </location>
</feature>
<keyword evidence="3" id="KW-1185">Reference proteome</keyword>
<dbReference type="Pfam" id="PF26394">
    <property type="entry name" value="Psb34"/>
    <property type="match status" value="1"/>
</dbReference>
<keyword evidence="1" id="KW-1133">Transmembrane helix</keyword>
<dbReference type="RefSeq" id="WP_039716353.1">
    <property type="nucleotide sequence ID" value="NZ_JTJC03000002.1"/>
</dbReference>
<name>A0A9X5E5M1_9CYAN</name>
<dbReference type="EMBL" id="JTJC03000002">
    <property type="protein sequence ID" value="NHC35238.1"/>
    <property type="molecule type" value="Genomic_DNA"/>
</dbReference>
<keyword evidence="1" id="KW-0812">Transmembrane</keyword>
<keyword evidence="1" id="KW-0472">Membrane</keyword>
<accession>A0A9X5E5M1</accession>
<dbReference type="Proteomes" id="UP000031532">
    <property type="component" value="Unassembled WGS sequence"/>
</dbReference>
<sequence>MPYTTEEGGRLNNFAVEPKVYTAEPPSNAQKRNYIIGGVAGAVLVAALVFVAVAVSGAS</sequence>
<gene>
    <name evidence="2" type="ORF">QH73_0011275</name>
</gene>
<proteinExistence type="predicted"/>